<keyword evidence="2" id="KW-1185">Reference proteome</keyword>
<dbReference type="AlphaFoldDB" id="I1BYB2"/>
<sequence>MRLEIVLLMYPVRVENNRNQRRLPTKRRLRQYVFFNEEFTNENPEKLKEGLEKLCGLEICYTDDPNKPMLQTKLKLY</sequence>
<reference evidence="1 2" key="1">
    <citation type="journal article" date="2009" name="PLoS Genet.">
        <title>Genomic analysis of the basal lineage fungus Rhizopus oryzae reveals a whole-genome duplication.</title>
        <authorList>
            <person name="Ma L.-J."/>
            <person name="Ibrahim A.S."/>
            <person name="Skory C."/>
            <person name="Grabherr M.G."/>
            <person name="Burger G."/>
            <person name="Butler M."/>
            <person name="Elias M."/>
            <person name="Idnurm A."/>
            <person name="Lang B.F."/>
            <person name="Sone T."/>
            <person name="Abe A."/>
            <person name="Calvo S.E."/>
            <person name="Corrochano L.M."/>
            <person name="Engels R."/>
            <person name="Fu J."/>
            <person name="Hansberg W."/>
            <person name="Kim J.-M."/>
            <person name="Kodira C.D."/>
            <person name="Koehrsen M.J."/>
            <person name="Liu B."/>
            <person name="Miranda-Saavedra D."/>
            <person name="O'Leary S."/>
            <person name="Ortiz-Castellanos L."/>
            <person name="Poulter R."/>
            <person name="Rodriguez-Romero J."/>
            <person name="Ruiz-Herrera J."/>
            <person name="Shen Y.-Q."/>
            <person name="Zeng Q."/>
            <person name="Galagan J."/>
            <person name="Birren B.W."/>
            <person name="Cuomo C.A."/>
            <person name="Wickes B.L."/>
        </authorList>
    </citation>
    <scope>NUCLEOTIDE SEQUENCE [LARGE SCALE GENOMIC DNA]</scope>
    <source>
        <strain evidence="2">RA 99-880 / ATCC MYA-4621 / FGSC 9543 / NRRL 43880</strain>
    </source>
</reference>
<dbReference type="Proteomes" id="UP000009138">
    <property type="component" value="Unassembled WGS sequence"/>
</dbReference>
<dbReference type="InParanoid" id="I1BYB2"/>
<organism evidence="1 2">
    <name type="scientific">Rhizopus delemar (strain RA 99-880 / ATCC MYA-4621 / FGSC 9543 / NRRL 43880)</name>
    <name type="common">Mucormycosis agent</name>
    <name type="synonym">Rhizopus arrhizus var. delemar</name>
    <dbReference type="NCBI Taxonomy" id="246409"/>
    <lineage>
        <taxon>Eukaryota</taxon>
        <taxon>Fungi</taxon>
        <taxon>Fungi incertae sedis</taxon>
        <taxon>Mucoromycota</taxon>
        <taxon>Mucoromycotina</taxon>
        <taxon>Mucoromycetes</taxon>
        <taxon>Mucorales</taxon>
        <taxon>Mucorineae</taxon>
        <taxon>Rhizopodaceae</taxon>
        <taxon>Rhizopus</taxon>
    </lineage>
</organism>
<dbReference type="EMBL" id="CH476735">
    <property type="protein sequence ID" value="EIE81192.1"/>
    <property type="molecule type" value="Genomic_DNA"/>
</dbReference>
<name>I1BYB2_RHIO9</name>
<proteinExistence type="predicted"/>
<dbReference type="VEuPathDB" id="FungiDB:RO3G_05897"/>
<dbReference type="GeneID" id="93612868"/>
<gene>
    <name evidence="1" type="ORF">RO3G_05897</name>
</gene>
<evidence type="ECO:0000313" key="1">
    <source>
        <dbReference type="EMBL" id="EIE81192.1"/>
    </source>
</evidence>
<accession>I1BYB2</accession>
<protein>
    <submittedName>
        <fullName evidence="1">Uncharacterized protein</fullName>
    </submittedName>
</protein>
<dbReference type="RefSeq" id="XP_067516588.1">
    <property type="nucleotide sequence ID" value="XM_067660487.1"/>
</dbReference>
<evidence type="ECO:0000313" key="2">
    <source>
        <dbReference type="Proteomes" id="UP000009138"/>
    </source>
</evidence>